<evidence type="ECO:0000256" key="4">
    <source>
        <dbReference type="ARBA" id="ARBA00022643"/>
    </source>
</evidence>
<comment type="cofactor">
    <cofactor evidence="1">
        <name>FMN</name>
        <dbReference type="ChEBI" id="CHEBI:58210"/>
    </cofactor>
</comment>
<sequence length="282" mass="32709">MTTIIDTIKQRKSIRTFETNKISNEHLLQLQDYIDDEENLVGPLGRKCRVELIQIKNNVSDKGIKLGTYGFIKNHQGYLVGIIENTKMDLVEFGYIFEKVILFATEIGIGTCWIGGTFNRNSFSKEIGVSDNEFIPCITPIGYAKEKQRLFDKTLRYVTKADNKKSWEELFFYEDFETPFLTQQAPEFEIPLEMVRLGPSASNKQPWRIVFCKTTKQFHFYLNHTPNYNKLGFDMQLIDIGIAMSHFELSCTEVGNQGQWNIANPGVRVPNEHMEYIISWVY</sequence>
<dbReference type="SUPFAM" id="SSF55469">
    <property type="entry name" value="FMN-dependent nitroreductase-like"/>
    <property type="match status" value="2"/>
</dbReference>
<name>A0A4Q0VWW3_9BACI</name>
<evidence type="ECO:0000256" key="1">
    <source>
        <dbReference type="ARBA" id="ARBA00001917"/>
    </source>
</evidence>
<evidence type="ECO:0000256" key="2">
    <source>
        <dbReference type="ARBA" id="ARBA00007118"/>
    </source>
</evidence>
<evidence type="ECO:0000256" key="5">
    <source>
        <dbReference type="ARBA" id="ARBA00023002"/>
    </source>
</evidence>
<organism evidence="7 8">
    <name type="scientific">Anaerobacillus alkaliphilus</name>
    <dbReference type="NCBI Taxonomy" id="1548597"/>
    <lineage>
        <taxon>Bacteria</taxon>
        <taxon>Bacillati</taxon>
        <taxon>Bacillota</taxon>
        <taxon>Bacilli</taxon>
        <taxon>Bacillales</taxon>
        <taxon>Bacillaceae</taxon>
        <taxon>Anaerobacillus</taxon>
    </lineage>
</organism>
<dbReference type="Gene3D" id="3.40.109.10">
    <property type="entry name" value="NADH Oxidase"/>
    <property type="match status" value="1"/>
</dbReference>
<accession>A0A4Q0VWW3</accession>
<reference evidence="7 8" key="1">
    <citation type="journal article" date="2019" name="Int. J. Syst. Evol. Microbiol.">
        <title>Anaerobacillus alkaliphilus sp. nov., a novel alkaliphilic and moderately halophilic bacterium.</title>
        <authorList>
            <person name="Borsodi A.K."/>
            <person name="Aszalos J.M."/>
            <person name="Bihari P."/>
            <person name="Nagy I."/>
            <person name="Schumann P."/>
            <person name="Sproer C."/>
            <person name="Kovacs A.L."/>
            <person name="Boka K."/>
            <person name="Dobosy P."/>
            <person name="Ovari M."/>
            <person name="Szili-Kovacs T."/>
            <person name="Toth E."/>
        </authorList>
    </citation>
    <scope>NUCLEOTIDE SEQUENCE [LARGE SCALE GENOMIC DNA]</scope>
    <source>
        <strain evidence="7 8">B16-10</strain>
    </source>
</reference>
<gene>
    <name evidence="7" type="ORF">DS745_02235</name>
</gene>
<dbReference type="PANTHER" id="PTHR43673:SF2">
    <property type="entry name" value="NITROREDUCTASE"/>
    <property type="match status" value="1"/>
</dbReference>
<protein>
    <submittedName>
        <fullName evidence="7">Nitroreductase</fullName>
    </submittedName>
</protein>
<dbReference type="RefSeq" id="WP_129076577.1">
    <property type="nucleotide sequence ID" value="NZ_QOUX01000001.1"/>
</dbReference>
<keyword evidence="8" id="KW-1185">Reference proteome</keyword>
<keyword evidence="3" id="KW-0285">Flavoprotein</keyword>
<evidence type="ECO:0000259" key="6">
    <source>
        <dbReference type="Pfam" id="PF14512"/>
    </source>
</evidence>
<dbReference type="Proteomes" id="UP000290649">
    <property type="component" value="Unassembled WGS sequence"/>
</dbReference>
<comment type="caution">
    <text evidence="7">The sequence shown here is derived from an EMBL/GenBank/DDBJ whole genome shotgun (WGS) entry which is preliminary data.</text>
</comment>
<dbReference type="Pfam" id="PF14512">
    <property type="entry name" value="TM1586_NiRdase"/>
    <property type="match status" value="1"/>
</dbReference>
<comment type="similarity">
    <text evidence="2">Belongs to the nitroreductase family.</text>
</comment>
<dbReference type="OrthoDB" id="9814075at2"/>
<proteinExistence type="inferred from homology"/>
<dbReference type="PANTHER" id="PTHR43673">
    <property type="entry name" value="NAD(P)H NITROREDUCTASE YDGI-RELATED"/>
    <property type="match status" value="1"/>
</dbReference>
<feature type="domain" description="Putative nitroreductase TM1586" evidence="6">
    <location>
        <begin position="4"/>
        <end position="250"/>
    </location>
</feature>
<evidence type="ECO:0000313" key="7">
    <source>
        <dbReference type="EMBL" id="RXJ04227.1"/>
    </source>
</evidence>
<dbReference type="GO" id="GO:0016491">
    <property type="term" value="F:oxidoreductase activity"/>
    <property type="evidence" value="ECO:0007669"/>
    <property type="project" value="UniProtKB-KW"/>
</dbReference>
<evidence type="ECO:0000313" key="8">
    <source>
        <dbReference type="Proteomes" id="UP000290649"/>
    </source>
</evidence>
<dbReference type="EMBL" id="QOUX01000001">
    <property type="protein sequence ID" value="RXJ04227.1"/>
    <property type="molecule type" value="Genomic_DNA"/>
</dbReference>
<dbReference type="Gene3D" id="3.40.109.30">
    <property type="entry name" value="putative nitroreductase (tm1586), domain 2"/>
    <property type="match status" value="1"/>
</dbReference>
<keyword evidence="5" id="KW-0560">Oxidoreductase</keyword>
<dbReference type="AlphaFoldDB" id="A0A4Q0VWW3"/>
<evidence type="ECO:0000256" key="3">
    <source>
        <dbReference type="ARBA" id="ARBA00022630"/>
    </source>
</evidence>
<dbReference type="InterPro" id="IPR000415">
    <property type="entry name" value="Nitroreductase-like"/>
</dbReference>
<dbReference type="InterPro" id="IPR029478">
    <property type="entry name" value="TM1586_NiRdase"/>
</dbReference>
<keyword evidence="4" id="KW-0288">FMN</keyword>